<organism evidence="1 2">
    <name type="scientific">Aeromonas rivipollensis</name>
    <dbReference type="NCBI Taxonomy" id="948519"/>
    <lineage>
        <taxon>Bacteria</taxon>
        <taxon>Pseudomonadati</taxon>
        <taxon>Pseudomonadota</taxon>
        <taxon>Gammaproteobacteria</taxon>
        <taxon>Aeromonadales</taxon>
        <taxon>Aeromonadaceae</taxon>
        <taxon>Aeromonas</taxon>
    </lineage>
</organism>
<accession>A0ABX0CYZ0</accession>
<keyword evidence="2" id="KW-1185">Reference proteome</keyword>
<dbReference type="RefSeq" id="WP_163136996.1">
    <property type="nucleotide sequence ID" value="NZ_JAAILA010000013.1"/>
</dbReference>
<dbReference type="EMBL" id="JAAILA010000013">
    <property type="protein sequence ID" value="NEX89142.1"/>
    <property type="molecule type" value="Genomic_DNA"/>
</dbReference>
<comment type="caution">
    <text evidence="1">The sequence shown here is derived from an EMBL/GenBank/DDBJ whole genome shotgun (WGS) entry which is preliminary data.</text>
</comment>
<name>A0ABX0CYZ0_9GAMM</name>
<proteinExistence type="predicted"/>
<dbReference type="Proteomes" id="UP000472827">
    <property type="component" value="Unassembled WGS sequence"/>
</dbReference>
<reference evidence="1 2" key="1">
    <citation type="submission" date="2020-02" db="EMBL/GenBank/DDBJ databases">
        <title>Genome sequencing of Aeromonas rivipollensis.</title>
        <authorList>
            <person name="Fono-Tamo Ubani E.K."/>
            <person name="Lekota K.E."/>
        </authorList>
    </citation>
    <scope>NUCLEOTIDE SEQUENCE [LARGE SCALE GENOMIC DNA]</scope>
    <source>
        <strain evidence="1 2">G78</strain>
    </source>
</reference>
<sequence>MRPFRVPNKVYEPDDKEFNRTKFQLPYVPDNMQKQQCLECGCLFELPWLEKRSPLTSIKSHNGCVWRRRTVMIECPDCKYPVEHELPHQKAKGKYGFFGDEASRITKNELIFTLSVVGCDHIHLERIESLVHQFKIGLEPDRPADTWTLHMTKLRSGQQRKKDPIFGNWSDAKVMACIDGLFKLIDSFGPYFIMVNATGVLVRPSSKKEIANSQYFLQQEVYAALLMDTIDISTKNSIKPYFIFDSVKDSAAETIVHEWARDAFLGSQQSLLYAHLTHGIDIPEPEFVKPASRPLLEIADFVSYVIARYLYCRFEKVNIDLDPVRLGEMKYIGFDHVGDLITTGRHQVGFPWNSFWKYK</sequence>
<evidence type="ECO:0000313" key="1">
    <source>
        <dbReference type="EMBL" id="NEX89142.1"/>
    </source>
</evidence>
<protein>
    <submittedName>
        <fullName evidence="1">DUF3800 domain-containing protein</fullName>
    </submittedName>
</protein>
<gene>
    <name evidence="1" type="ORF">G4923_10545</name>
</gene>
<evidence type="ECO:0000313" key="2">
    <source>
        <dbReference type="Proteomes" id="UP000472827"/>
    </source>
</evidence>